<evidence type="ECO:0000256" key="3">
    <source>
        <dbReference type="ARBA" id="ARBA00022630"/>
    </source>
</evidence>
<dbReference type="InterPro" id="IPR003374">
    <property type="entry name" value="ApbE-like_sf"/>
</dbReference>
<proteinExistence type="inferred from homology"/>
<accession>A0A4R6TK45</accession>
<dbReference type="RefSeq" id="WP_243744216.1">
    <property type="nucleotide sequence ID" value="NZ_SNYI01000003.1"/>
</dbReference>
<evidence type="ECO:0000256" key="4">
    <source>
        <dbReference type="ARBA" id="ARBA00022679"/>
    </source>
</evidence>
<feature type="binding site" evidence="11">
    <location>
        <position position="173"/>
    </location>
    <ligand>
        <name>Mg(2+)</name>
        <dbReference type="ChEBI" id="CHEBI:18420"/>
    </ligand>
</feature>
<dbReference type="PANTHER" id="PTHR30040">
    <property type="entry name" value="THIAMINE BIOSYNTHESIS LIPOPROTEIN APBE"/>
    <property type="match status" value="1"/>
</dbReference>
<reference evidence="12 13" key="1">
    <citation type="submission" date="2019-03" db="EMBL/GenBank/DDBJ databases">
        <title>Genomic Encyclopedia of Archaeal and Bacterial Type Strains, Phase II (KMG-II): from individual species to whole genera.</title>
        <authorList>
            <person name="Goeker M."/>
        </authorList>
    </citation>
    <scope>NUCLEOTIDE SEQUENCE [LARGE SCALE GENOMIC DNA]</scope>
    <source>
        <strain evidence="12 13">DSM 18435</strain>
    </source>
</reference>
<dbReference type="EC" id="2.7.1.180" evidence="1 10"/>
<keyword evidence="13" id="KW-1185">Reference proteome</keyword>
<comment type="catalytic activity">
    <reaction evidence="9 10">
        <text>L-threonyl-[protein] + FAD = FMN-L-threonyl-[protein] + AMP + H(+)</text>
        <dbReference type="Rhea" id="RHEA:36847"/>
        <dbReference type="Rhea" id="RHEA-COMP:11060"/>
        <dbReference type="Rhea" id="RHEA-COMP:11061"/>
        <dbReference type="ChEBI" id="CHEBI:15378"/>
        <dbReference type="ChEBI" id="CHEBI:30013"/>
        <dbReference type="ChEBI" id="CHEBI:57692"/>
        <dbReference type="ChEBI" id="CHEBI:74257"/>
        <dbReference type="ChEBI" id="CHEBI:456215"/>
        <dbReference type="EC" id="2.7.1.180"/>
    </reaction>
</comment>
<keyword evidence="5 10" id="KW-0479">Metal-binding</keyword>
<keyword evidence="6 10" id="KW-0274">FAD</keyword>
<evidence type="ECO:0000313" key="13">
    <source>
        <dbReference type="Proteomes" id="UP000295468"/>
    </source>
</evidence>
<evidence type="ECO:0000256" key="5">
    <source>
        <dbReference type="ARBA" id="ARBA00022723"/>
    </source>
</evidence>
<evidence type="ECO:0000256" key="8">
    <source>
        <dbReference type="ARBA" id="ARBA00031306"/>
    </source>
</evidence>
<evidence type="ECO:0000256" key="7">
    <source>
        <dbReference type="ARBA" id="ARBA00022842"/>
    </source>
</evidence>
<dbReference type="GO" id="GO:0016740">
    <property type="term" value="F:transferase activity"/>
    <property type="evidence" value="ECO:0007669"/>
    <property type="project" value="UniProtKB-UniRule"/>
</dbReference>
<dbReference type="PIRSF" id="PIRSF006268">
    <property type="entry name" value="ApbE"/>
    <property type="match status" value="1"/>
</dbReference>
<dbReference type="Pfam" id="PF02424">
    <property type="entry name" value="ApbE"/>
    <property type="match status" value="1"/>
</dbReference>
<evidence type="ECO:0000256" key="9">
    <source>
        <dbReference type="ARBA" id="ARBA00048540"/>
    </source>
</evidence>
<dbReference type="GO" id="GO:0046872">
    <property type="term" value="F:metal ion binding"/>
    <property type="evidence" value="ECO:0007669"/>
    <property type="project" value="UniProtKB-UniRule"/>
</dbReference>
<dbReference type="InterPro" id="IPR024932">
    <property type="entry name" value="ApbE"/>
</dbReference>
<evidence type="ECO:0000256" key="11">
    <source>
        <dbReference type="PIRSR" id="PIRSR006268-2"/>
    </source>
</evidence>
<comment type="cofactor">
    <cofactor evidence="11">
        <name>Mg(2+)</name>
        <dbReference type="ChEBI" id="CHEBI:18420"/>
    </cofactor>
    <cofactor evidence="11">
        <name>Mn(2+)</name>
        <dbReference type="ChEBI" id="CHEBI:29035"/>
    </cofactor>
    <text evidence="11">Magnesium. Can also use manganese.</text>
</comment>
<dbReference type="SUPFAM" id="SSF143631">
    <property type="entry name" value="ApbE-like"/>
    <property type="match status" value="1"/>
</dbReference>
<dbReference type="EMBL" id="SNYI01000003">
    <property type="protein sequence ID" value="TDQ29162.1"/>
    <property type="molecule type" value="Genomic_DNA"/>
</dbReference>
<name>A0A4R6TK45_9FLAO</name>
<sequence length="331" mass="36304">MPRILLFFLFILPGLQAYGQQEELLSLTRNVSLMGSNFEITVLAEDESIALINIEEAVDEISRIEALISSWKEDSQTTLINSNAGIQPVVVDKELFELILYCQSLAELTQGAFDITHASMNKVWDFNQSQNYLPAAYEIGEAVSNTGFRKIVLDPDTYSVFLPLPEMKIGFGAIGKGYAADRAKALLKEKGVPAGMINAAGDITTWGTRATGEKWLIGIEDPLANGSLKNWIPLVESSVAITGTQERYLWVNGEKLKDIIDPRNGQPVRGLAKVTVFHKDAAFADALSTALFVLGPIKGLELVNELPGTEAIFLDEEGRAFYSTGMLSRQQ</sequence>
<feature type="binding site" evidence="11">
    <location>
        <position position="285"/>
    </location>
    <ligand>
        <name>Mg(2+)</name>
        <dbReference type="ChEBI" id="CHEBI:18420"/>
    </ligand>
</feature>
<evidence type="ECO:0000256" key="2">
    <source>
        <dbReference type="ARBA" id="ARBA00016337"/>
    </source>
</evidence>
<gene>
    <name evidence="12" type="ORF">CLV82_2616</name>
</gene>
<evidence type="ECO:0000256" key="1">
    <source>
        <dbReference type="ARBA" id="ARBA00011955"/>
    </source>
</evidence>
<dbReference type="Proteomes" id="UP000295468">
    <property type="component" value="Unassembled WGS sequence"/>
</dbReference>
<evidence type="ECO:0000313" key="12">
    <source>
        <dbReference type="EMBL" id="TDQ29162.1"/>
    </source>
</evidence>
<dbReference type="AlphaFoldDB" id="A0A4R6TK45"/>
<protein>
    <recommendedName>
        <fullName evidence="2 10">FAD:protein FMN transferase</fullName>
        <ecNumber evidence="1 10">2.7.1.180</ecNumber>
    </recommendedName>
    <alternativeName>
        <fullName evidence="8 10">Flavin transferase</fullName>
    </alternativeName>
</protein>
<evidence type="ECO:0000256" key="6">
    <source>
        <dbReference type="ARBA" id="ARBA00022827"/>
    </source>
</evidence>
<keyword evidence="12" id="KW-0449">Lipoprotein</keyword>
<feature type="binding site" evidence="11">
    <location>
        <position position="289"/>
    </location>
    <ligand>
        <name>Mg(2+)</name>
        <dbReference type="ChEBI" id="CHEBI:18420"/>
    </ligand>
</feature>
<dbReference type="PANTHER" id="PTHR30040:SF2">
    <property type="entry name" value="FAD:PROTEIN FMN TRANSFERASE"/>
    <property type="match status" value="1"/>
</dbReference>
<evidence type="ECO:0000256" key="10">
    <source>
        <dbReference type="PIRNR" id="PIRNR006268"/>
    </source>
</evidence>
<keyword evidence="4 10" id="KW-0808">Transferase</keyword>
<comment type="caution">
    <text evidence="12">The sequence shown here is derived from an EMBL/GenBank/DDBJ whole genome shotgun (WGS) entry which is preliminary data.</text>
</comment>
<keyword evidence="7 10" id="KW-0460">Magnesium</keyword>
<organism evidence="12 13">
    <name type="scientific">Zeaxanthinibacter enoshimensis</name>
    <dbReference type="NCBI Taxonomy" id="392009"/>
    <lineage>
        <taxon>Bacteria</taxon>
        <taxon>Pseudomonadati</taxon>
        <taxon>Bacteroidota</taxon>
        <taxon>Flavobacteriia</taxon>
        <taxon>Flavobacteriales</taxon>
        <taxon>Flavobacteriaceae</taxon>
        <taxon>Zeaxanthinibacter</taxon>
    </lineage>
</organism>
<comment type="similarity">
    <text evidence="10">Belongs to the ApbE family.</text>
</comment>
<dbReference type="Gene3D" id="3.10.520.10">
    <property type="entry name" value="ApbE-like domains"/>
    <property type="match status" value="1"/>
</dbReference>
<keyword evidence="3 10" id="KW-0285">Flavoprotein</keyword>